<gene>
    <name evidence="4" type="ORF">SAMN05660330_01543</name>
</gene>
<dbReference type="PANTHER" id="PTHR43673:SF10">
    <property type="entry name" value="NADH DEHYDROGENASE_NAD(P)H NITROREDUCTASE XCC3605-RELATED"/>
    <property type="match status" value="1"/>
</dbReference>
<accession>A0A1H0P1U4</accession>
<protein>
    <submittedName>
        <fullName evidence="4">Nitroreductase</fullName>
    </submittedName>
</protein>
<dbReference type="EMBL" id="FNJI01000008">
    <property type="protein sequence ID" value="SDO98944.1"/>
    <property type="molecule type" value="Genomic_DNA"/>
</dbReference>
<dbReference type="InterPro" id="IPR000415">
    <property type="entry name" value="Nitroreductase-like"/>
</dbReference>
<dbReference type="OrthoDB" id="9798230at2"/>
<evidence type="ECO:0000313" key="4">
    <source>
        <dbReference type="EMBL" id="SDO98944.1"/>
    </source>
</evidence>
<dbReference type="AlphaFoldDB" id="A0A1H0P1U4"/>
<dbReference type="Proteomes" id="UP000199073">
    <property type="component" value="Unassembled WGS sequence"/>
</dbReference>
<dbReference type="Pfam" id="PF00881">
    <property type="entry name" value="Nitroreductase"/>
    <property type="match status" value="1"/>
</dbReference>
<dbReference type="SUPFAM" id="SSF55469">
    <property type="entry name" value="FMN-dependent nitroreductase-like"/>
    <property type="match status" value="1"/>
</dbReference>
<dbReference type="STRING" id="91360.SAMN05660330_01543"/>
<name>A0A1H0P1U4_9BACT</name>
<evidence type="ECO:0000256" key="1">
    <source>
        <dbReference type="ARBA" id="ARBA00007118"/>
    </source>
</evidence>
<organism evidence="4 5">
    <name type="scientific">Desulforhopalus singaporensis</name>
    <dbReference type="NCBI Taxonomy" id="91360"/>
    <lineage>
        <taxon>Bacteria</taxon>
        <taxon>Pseudomonadati</taxon>
        <taxon>Thermodesulfobacteriota</taxon>
        <taxon>Desulfobulbia</taxon>
        <taxon>Desulfobulbales</taxon>
        <taxon>Desulfocapsaceae</taxon>
        <taxon>Desulforhopalus</taxon>
    </lineage>
</organism>
<dbReference type="PANTHER" id="PTHR43673">
    <property type="entry name" value="NAD(P)H NITROREDUCTASE YDGI-RELATED"/>
    <property type="match status" value="1"/>
</dbReference>
<keyword evidence="5" id="KW-1185">Reference proteome</keyword>
<sequence length="180" mass="20409">MDDIFSTRRSVRRFQDKEVEQQKITSILKAAQMAPTWGNMQCQELIVVRDREKIAKLAGLLSEKNPATLCTGKATVVFAVCGNPLRSGFYKGVQVTRYDQWFLYDLGIVSQNICLKAWELGLGSVIVGSFDHEKAERLLEIPGEYKLVSLIPVGYPDHKPTPPKRRELDDFVHYDTFSGK</sequence>
<evidence type="ECO:0000256" key="2">
    <source>
        <dbReference type="ARBA" id="ARBA00023002"/>
    </source>
</evidence>
<proteinExistence type="inferred from homology"/>
<feature type="domain" description="Nitroreductase" evidence="3">
    <location>
        <begin position="7"/>
        <end position="155"/>
    </location>
</feature>
<dbReference type="RefSeq" id="WP_092221466.1">
    <property type="nucleotide sequence ID" value="NZ_FNJI01000008.1"/>
</dbReference>
<dbReference type="GO" id="GO:0016491">
    <property type="term" value="F:oxidoreductase activity"/>
    <property type="evidence" value="ECO:0007669"/>
    <property type="project" value="UniProtKB-KW"/>
</dbReference>
<evidence type="ECO:0000259" key="3">
    <source>
        <dbReference type="Pfam" id="PF00881"/>
    </source>
</evidence>
<comment type="similarity">
    <text evidence="1">Belongs to the nitroreductase family.</text>
</comment>
<keyword evidence="2" id="KW-0560">Oxidoreductase</keyword>
<dbReference type="InterPro" id="IPR029479">
    <property type="entry name" value="Nitroreductase"/>
</dbReference>
<reference evidence="4 5" key="1">
    <citation type="submission" date="2016-10" db="EMBL/GenBank/DDBJ databases">
        <authorList>
            <person name="de Groot N.N."/>
        </authorList>
    </citation>
    <scope>NUCLEOTIDE SEQUENCE [LARGE SCALE GENOMIC DNA]</scope>
    <source>
        <strain evidence="4 5">DSM 12130</strain>
    </source>
</reference>
<evidence type="ECO:0000313" key="5">
    <source>
        <dbReference type="Proteomes" id="UP000199073"/>
    </source>
</evidence>
<dbReference type="Gene3D" id="3.40.109.10">
    <property type="entry name" value="NADH Oxidase"/>
    <property type="match status" value="1"/>
</dbReference>